<dbReference type="Proteomes" id="UP000805193">
    <property type="component" value="Unassembled WGS sequence"/>
</dbReference>
<dbReference type="EMBL" id="JABSTQ010008870">
    <property type="protein sequence ID" value="KAG0433971.1"/>
    <property type="molecule type" value="Genomic_DNA"/>
</dbReference>
<protein>
    <submittedName>
        <fullName evidence="1">Uncharacterized protein</fullName>
    </submittedName>
</protein>
<name>A0AC60QJ12_IXOPE</name>
<evidence type="ECO:0000313" key="1">
    <source>
        <dbReference type="EMBL" id="KAG0433971.1"/>
    </source>
</evidence>
<gene>
    <name evidence="1" type="ORF">HPB47_019440</name>
</gene>
<proteinExistence type="predicted"/>
<evidence type="ECO:0000313" key="2">
    <source>
        <dbReference type="Proteomes" id="UP000805193"/>
    </source>
</evidence>
<sequence>MADGVAPKRSPWNRHCCVPGCKIGYRSAERNIPRGGTPLKPSWAVCELHFGERFVQRFYEPHVKGEIVQLKRERPALTQDAYPTVFPNLPSYLTKKPPRKRKERSESSDVHVNVGRQKRARCVASFASSPDDIEEDEGQYGCVTFAVSSLNSTGSELRSEKLLLVSTQAAGLESHKTQCLLYVKGKKLKEVDLASIEDLNQELEVADSIQTCCGAGLLQFLPLEVQPSSTVRIWDNQLITQKCAMTVHSAGVFASRGNVKGNLLAKMIVNAVILCEQAGLWIDYSCCDGASWNRSMWRCFGIKVCKEPIAAAYKADSHVLPVRVMSRVTHSTQYANAFEKMRVNLAFRLFSDEVLRGLDLHDKTVEQNCGSYSATVKFVCLINKLIQVMTSRCPNDTLRPQTPEATFIDDFLSFLADWEEKAKDGGFLSKATSEGLRVTLESTKGILAYLGHLDYEFLMTARLSHGIV</sequence>
<keyword evidence="2" id="KW-1185">Reference proteome</keyword>
<accession>A0AC60QJ12</accession>
<organism evidence="1 2">
    <name type="scientific">Ixodes persulcatus</name>
    <name type="common">Taiga tick</name>
    <dbReference type="NCBI Taxonomy" id="34615"/>
    <lineage>
        <taxon>Eukaryota</taxon>
        <taxon>Metazoa</taxon>
        <taxon>Ecdysozoa</taxon>
        <taxon>Arthropoda</taxon>
        <taxon>Chelicerata</taxon>
        <taxon>Arachnida</taxon>
        <taxon>Acari</taxon>
        <taxon>Parasitiformes</taxon>
        <taxon>Ixodida</taxon>
        <taxon>Ixodoidea</taxon>
        <taxon>Ixodidae</taxon>
        <taxon>Ixodinae</taxon>
        <taxon>Ixodes</taxon>
    </lineage>
</organism>
<comment type="caution">
    <text evidence="1">The sequence shown here is derived from an EMBL/GenBank/DDBJ whole genome shotgun (WGS) entry which is preliminary data.</text>
</comment>
<reference evidence="1 2" key="1">
    <citation type="journal article" date="2020" name="Cell">
        <title>Large-Scale Comparative Analyses of Tick Genomes Elucidate Their Genetic Diversity and Vector Capacities.</title>
        <authorList>
            <consortium name="Tick Genome and Microbiome Consortium (TIGMIC)"/>
            <person name="Jia N."/>
            <person name="Wang J."/>
            <person name="Shi W."/>
            <person name="Du L."/>
            <person name="Sun Y."/>
            <person name="Zhan W."/>
            <person name="Jiang J.F."/>
            <person name="Wang Q."/>
            <person name="Zhang B."/>
            <person name="Ji P."/>
            <person name="Bell-Sakyi L."/>
            <person name="Cui X.M."/>
            <person name="Yuan T.T."/>
            <person name="Jiang B.G."/>
            <person name="Yang W.F."/>
            <person name="Lam T.T."/>
            <person name="Chang Q.C."/>
            <person name="Ding S.J."/>
            <person name="Wang X.J."/>
            <person name="Zhu J.G."/>
            <person name="Ruan X.D."/>
            <person name="Zhao L."/>
            <person name="Wei J.T."/>
            <person name="Ye R.Z."/>
            <person name="Que T.C."/>
            <person name="Du C.H."/>
            <person name="Zhou Y.H."/>
            <person name="Cheng J.X."/>
            <person name="Dai P.F."/>
            <person name="Guo W.B."/>
            <person name="Han X.H."/>
            <person name="Huang E.J."/>
            <person name="Li L.F."/>
            <person name="Wei W."/>
            <person name="Gao Y.C."/>
            <person name="Liu J.Z."/>
            <person name="Shao H.Z."/>
            <person name="Wang X."/>
            <person name="Wang C.C."/>
            <person name="Yang T.C."/>
            <person name="Huo Q.B."/>
            <person name="Li W."/>
            <person name="Chen H.Y."/>
            <person name="Chen S.E."/>
            <person name="Zhou L.G."/>
            <person name="Ni X.B."/>
            <person name="Tian J.H."/>
            <person name="Sheng Y."/>
            <person name="Liu T."/>
            <person name="Pan Y.S."/>
            <person name="Xia L.Y."/>
            <person name="Li J."/>
            <person name="Zhao F."/>
            <person name="Cao W.C."/>
        </authorList>
    </citation>
    <scope>NUCLEOTIDE SEQUENCE [LARGE SCALE GENOMIC DNA]</scope>
    <source>
        <strain evidence="1">Iper-2018</strain>
    </source>
</reference>